<organism evidence="1">
    <name type="scientific">uncultured Microcoleus sp</name>
    <dbReference type="NCBI Taxonomy" id="259945"/>
    <lineage>
        <taxon>Bacteria</taxon>
        <taxon>Bacillati</taxon>
        <taxon>Cyanobacteriota</taxon>
        <taxon>Cyanophyceae</taxon>
        <taxon>Oscillatoriophycideae</taxon>
        <taxon>Oscillatoriales</taxon>
        <taxon>Microcoleaceae</taxon>
        <taxon>Microcoleus</taxon>
        <taxon>environmental samples</taxon>
    </lineage>
</organism>
<reference evidence="1" key="1">
    <citation type="submission" date="2020-02" db="EMBL/GenBank/DDBJ databases">
        <authorList>
            <person name="Meier V. D."/>
        </authorList>
    </citation>
    <scope>NUCLEOTIDE SEQUENCE</scope>
    <source>
        <strain evidence="1">AVDCRST_MAG84</strain>
    </source>
</reference>
<sequence length="37" mass="4106">MIAYHQTQVNLKAANGINCTCHLDHLKVRRLGMIGNA</sequence>
<name>A0A6J4PGQ7_9CYAN</name>
<proteinExistence type="predicted"/>
<dbReference type="AlphaFoldDB" id="A0A6J4PGQ7"/>
<accession>A0A6J4PGQ7</accession>
<protein>
    <submittedName>
        <fullName evidence="1">Uncharacterized protein</fullName>
    </submittedName>
</protein>
<evidence type="ECO:0000313" key="1">
    <source>
        <dbReference type="EMBL" id="CAA9412399.1"/>
    </source>
</evidence>
<gene>
    <name evidence="1" type="ORF">AVDCRST_MAG84-6671</name>
</gene>
<dbReference type="EMBL" id="CADCTZ010001693">
    <property type="protein sequence ID" value="CAA9412399.1"/>
    <property type="molecule type" value="Genomic_DNA"/>
</dbReference>